<dbReference type="SUPFAM" id="SSF88713">
    <property type="entry name" value="Glycoside hydrolase/deacetylase"/>
    <property type="match status" value="1"/>
</dbReference>
<organism evidence="2 3">
    <name type="scientific">Camelliibacillus cellulosilyticus</name>
    <dbReference type="NCBI Taxonomy" id="2174486"/>
    <lineage>
        <taxon>Bacteria</taxon>
        <taxon>Bacillati</taxon>
        <taxon>Bacillota</taxon>
        <taxon>Bacilli</taxon>
        <taxon>Bacillales</taxon>
        <taxon>Sporolactobacillaceae</taxon>
        <taxon>Camelliibacillus</taxon>
    </lineage>
</organism>
<dbReference type="PROSITE" id="PS51677">
    <property type="entry name" value="NODB"/>
    <property type="match status" value="1"/>
</dbReference>
<dbReference type="CDD" id="cd10950">
    <property type="entry name" value="CE4_BsYlxY_like"/>
    <property type="match status" value="1"/>
</dbReference>
<dbReference type="EMBL" id="JBHSFW010000001">
    <property type="protein sequence ID" value="MFC4617391.1"/>
    <property type="molecule type" value="Genomic_DNA"/>
</dbReference>
<proteinExistence type="predicted"/>
<gene>
    <name evidence="2" type="ORF">ACFO4N_01450</name>
</gene>
<dbReference type="RefSeq" id="WP_376844436.1">
    <property type="nucleotide sequence ID" value="NZ_JBHSFW010000001.1"/>
</dbReference>
<keyword evidence="3" id="KW-1185">Reference proteome</keyword>
<dbReference type="Gene3D" id="3.20.20.370">
    <property type="entry name" value="Glycoside hydrolase/deacetylase"/>
    <property type="match status" value="1"/>
</dbReference>
<dbReference type="Pfam" id="PF01522">
    <property type="entry name" value="Polysacc_deac_1"/>
    <property type="match status" value="1"/>
</dbReference>
<feature type="domain" description="NodB homology" evidence="1">
    <location>
        <begin position="129"/>
        <end position="305"/>
    </location>
</feature>
<comment type="caution">
    <text evidence="2">The sequence shown here is derived from an EMBL/GenBank/DDBJ whole genome shotgun (WGS) entry which is preliminary data.</text>
</comment>
<name>A0ABV9GJH6_9BACL</name>
<dbReference type="PANTHER" id="PTHR10587">
    <property type="entry name" value="GLYCOSYL TRANSFERASE-RELATED"/>
    <property type="match status" value="1"/>
</dbReference>
<protein>
    <submittedName>
        <fullName evidence="2">Polysaccharide deacetylase family protein</fullName>
    </submittedName>
</protein>
<dbReference type="NCBIfam" id="TIGR02873">
    <property type="entry name" value="spore_ylxY"/>
    <property type="match status" value="1"/>
</dbReference>
<evidence type="ECO:0000313" key="3">
    <source>
        <dbReference type="Proteomes" id="UP001596022"/>
    </source>
</evidence>
<evidence type="ECO:0000313" key="2">
    <source>
        <dbReference type="EMBL" id="MFC4617391.1"/>
    </source>
</evidence>
<evidence type="ECO:0000259" key="1">
    <source>
        <dbReference type="PROSITE" id="PS51677"/>
    </source>
</evidence>
<accession>A0ABV9GJH6</accession>
<dbReference type="InterPro" id="IPR014228">
    <property type="entry name" value="Spore_polysacc_deacetyl_YlxY"/>
</dbReference>
<dbReference type="InterPro" id="IPR011330">
    <property type="entry name" value="Glyco_hydro/deAcase_b/a-brl"/>
</dbReference>
<sequence>MFKMWAAGLALLFVVAFTYTQFKQFFFYRLMPQSAMVTSGPSEESSLYKKIQTFAKSHDIKPEDARIDRVWKAIPGYNGLRVDVTASYKKLKGSNSFSAHQLVYDEIPPKVHLTDLPPNPIFRGNPHKPMVALLINIAWGEEYLPKILKILNKEQVHATFFLDGSWVKKHPDLAMMISEEGHEIGNHAYTHPDLAKSSREKTIQELEKTNEVIEATLDIKPKWFAPPSGSFNEQTVEVAHSLGMSTILWTADTVDWKHPEPNSMVRRVISQTDAGAMILMHPTDSASAGLPLLIHDIKNRGYQLGTVTALMSEKRVLPLKK</sequence>
<dbReference type="Proteomes" id="UP001596022">
    <property type="component" value="Unassembled WGS sequence"/>
</dbReference>
<reference evidence="3" key="1">
    <citation type="journal article" date="2019" name="Int. J. Syst. Evol. Microbiol.">
        <title>The Global Catalogue of Microorganisms (GCM) 10K type strain sequencing project: providing services to taxonomists for standard genome sequencing and annotation.</title>
        <authorList>
            <consortium name="The Broad Institute Genomics Platform"/>
            <consortium name="The Broad Institute Genome Sequencing Center for Infectious Disease"/>
            <person name="Wu L."/>
            <person name="Ma J."/>
        </authorList>
    </citation>
    <scope>NUCLEOTIDE SEQUENCE [LARGE SCALE GENOMIC DNA]</scope>
    <source>
        <strain evidence="3">CGMCC 1.16306</strain>
    </source>
</reference>
<dbReference type="InterPro" id="IPR002509">
    <property type="entry name" value="NODB_dom"/>
</dbReference>
<dbReference type="PANTHER" id="PTHR10587:SF80">
    <property type="entry name" value="CHITOOLIGOSACCHARIDE DEACETYLASE"/>
    <property type="match status" value="1"/>
</dbReference>
<dbReference type="InterPro" id="IPR050248">
    <property type="entry name" value="Polysacc_deacetylase_ArnD"/>
</dbReference>